<proteinExistence type="predicted"/>
<sequence length="295" mass="34643">MEVCKELTYEALNYKDYLQEMRATPYENIENVRSWFKDRTRMEMVFLKEIKSLLPHVNTEVLFHEQINQLYELQDELGDSLSRSEGLQNLYQARELMSRAIDSKRRQAGVIDALDLLKRAYDLTIGIDQKARCVIASEMGYIYAEFDERPHAKIKAKEYYRDCIHSAHENGYTSGFFWLKRSREYLAKVAAEMSTFGVTFQPSEKGIEVIEEFKKQNFDKKEPREFLAFLAEHHPPKKGTMPIATIYNENECLTKATRLYHPDRNANYDDDWRALCEQISMVANNFYNCSVRGNC</sequence>
<accession>A0ABN7SMA0</accession>
<dbReference type="Proteomes" id="UP001158576">
    <property type="component" value="Chromosome XSR"/>
</dbReference>
<protein>
    <submittedName>
        <fullName evidence="1">Oidioi.mRNA.OKI2018_I69.XSR.g16750.t1.cds</fullName>
    </submittedName>
</protein>
<organism evidence="1 2">
    <name type="scientific">Oikopleura dioica</name>
    <name type="common">Tunicate</name>
    <dbReference type="NCBI Taxonomy" id="34765"/>
    <lineage>
        <taxon>Eukaryota</taxon>
        <taxon>Metazoa</taxon>
        <taxon>Chordata</taxon>
        <taxon>Tunicata</taxon>
        <taxon>Appendicularia</taxon>
        <taxon>Copelata</taxon>
        <taxon>Oikopleuridae</taxon>
        <taxon>Oikopleura</taxon>
    </lineage>
</organism>
<gene>
    <name evidence="1" type="ORF">OKIOD_LOCUS8308</name>
</gene>
<reference evidence="1 2" key="1">
    <citation type="submission" date="2021-04" db="EMBL/GenBank/DDBJ databases">
        <authorList>
            <person name="Bliznina A."/>
        </authorList>
    </citation>
    <scope>NUCLEOTIDE SEQUENCE [LARGE SCALE GENOMIC DNA]</scope>
</reference>
<name>A0ABN7SMA0_OIKDI</name>
<evidence type="ECO:0000313" key="1">
    <source>
        <dbReference type="EMBL" id="CAG5099922.1"/>
    </source>
</evidence>
<evidence type="ECO:0000313" key="2">
    <source>
        <dbReference type="Proteomes" id="UP001158576"/>
    </source>
</evidence>
<dbReference type="EMBL" id="OU015569">
    <property type="protein sequence ID" value="CAG5099922.1"/>
    <property type="molecule type" value="Genomic_DNA"/>
</dbReference>
<keyword evidence="2" id="KW-1185">Reference proteome</keyword>